<dbReference type="PANTHER" id="PTHR12526">
    <property type="entry name" value="GLYCOSYLTRANSFERASE"/>
    <property type="match status" value="1"/>
</dbReference>
<dbReference type="GO" id="GO:1901135">
    <property type="term" value="P:carbohydrate derivative metabolic process"/>
    <property type="evidence" value="ECO:0007669"/>
    <property type="project" value="UniProtKB-ARBA"/>
</dbReference>
<accession>A0AB35L0I4</accession>
<evidence type="ECO:0000313" key="4">
    <source>
        <dbReference type="Proteomes" id="UP001159292"/>
    </source>
</evidence>
<dbReference type="Pfam" id="PF00534">
    <property type="entry name" value="Glycos_transf_1"/>
    <property type="match status" value="1"/>
</dbReference>
<evidence type="ECO:0000259" key="2">
    <source>
        <dbReference type="Pfam" id="PF13439"/>
    </source>
</evidence>
<evidence type="ECO:0000259" key="1">
    <source>
        <dbReference type="Pfam" id="PF00534"/>
    </source>
</evidence>
<dbReference type="SUPFAM" id="SSF53756">
    <property type="entry name" value="UDP-Glycosyltransferase/glycogen phosphorylase"/>
    <property type="match status" value="1"/>
</dbReference>
<feature type="domain" description="Glycosyl transferase family 1" evidence="1">
    <location>
        <begin position="177"/>
        <end position="340"/>
    </location>
</feature>
<comment type="caution">
    <text evidence="3">The sequence shown here is derived from an EMBL/GenBank/DDBJ whole genome shotgun (WGS) entry which is preliminary data.</text>
</comment>
<dbReference type="RefSeq" id="WP_257598631.1">
    <property type="nucleotide sequence ID" value="NZ_JANKBU010000080.1"/>
</dbReference>
<dbReference type="Gene3D" id="3.40.50.2000">
    <property type="entry name" value="Glycogen Phosphorylase B"/>
    <property type="match status" value="2"/>
</dbReference>
<dbReference type="InterPro" id="IPR028098">
    <property type="entry name" value="Glyco_trans_4-like_N"/>
</dbReference>
<name>A0AB35L0I4_ECTOL</name>
<sequence length="365" mass="39612">MTVLFVITGLGMGGAENQIVNLADKFADKGLDITIAYILQPVMVEPKNENVKLVSLGGTKSAYGILVALKNLVKLIRKNKPAVVHSHMYHANILARVARIFAPVSKLVSTAHNTNEGGKVRMLTYRLTNCLSDVFTNVSIDAVRAFEQKKAVSKGKILAVGNGIDVAHFRFSSAARNNIRVDLGLAEKKVFIAIGRFQAQKDYPNLIDAFAKVVSSNDNCHLLIVGDGELRSVIEEKIAQLDLQRSVTLLGVRKDIPDLLSTSDVFVLSSAWEGFGLVVAEAMSCERIVIGTDSGGVANIIDRYGYVVSPRDPDSLAQGMQKALALSEMEASELGQKARQRIVEHFSLDAAVQKWLDIYGMSNGA</sequence>
<dbReference type="InterPro" id="IPR001296">
    <property type="entry name" value="Glyco_trans_1"/>
</dbReference>
<dbReference type="PANTHER" id="PTHR12526:SF630">
    <property type="entry name" value="GLYCOSYLTRANSFERASE"/>
    <property type="match status" value="1"/>
</dbReference>
<dbReference type="GO" id="GO:0016757">
    <property type="term" value="F:glycosyltransferase activity"/>
    <property type="evidence" value="ECO:0007669"/>
    <property type="project" value="UniProtKB-KW"/>
</dbReference>
<proteinExistence type="predicted"/>
<dbReference type="AlphaFoldDB" id="A0AB35L0I4"/>
<feature type="domain" description="Glycosyltransferase subfamily 4-like N-terminal" evidence="2">
    <location>
        <begin position="12"/>
        <end position="167"/>
    </location>
</feature>
<dbReference type="Pfam" id="PF13439">
    <property type="entry name" value="Glyco_transf_4"/>
    <property type="match status" value="1"/>
</dbReference>
<dbReference type="EMBL" id="JAOEET010000041">
    <property type="protein sequence ID" value="MDH0568539.1"/>
    <property type="molecule type" value="Genomic_DNA"/>
</dbReference>
<keyword evidence="3" id="KW-0808">Transferase</keyword>
<dbReference type="Proteomes" id="UP001159292">
    <property type="component" value="Unassembled WGS sequence"/>
</dbReference>
<evidence type="ECO:0000313" key="3">
    <source>
        <dbReference type="EMBL" id="MDH0568539.1"/>
    </source>
</evidence>
<protein>
    <submittedName>
        <fullName evidence="3">Glycosyltransferase</fullName>
        <ecNumber evidence="3">2.4.-.-</ecNumber>
    </submittedName>
</protein>
<gene>
    <name evidence="3" type="ORF">N7671_15245</name>
</gene>
<keyword evidence="3" id="KW-0328">Glycosyltransferase</keyword>
<dbReference type="EC" id="2.4.-.-" evidence="3"/>
<reference evidence="3" key="1">
    <citation type="submission" date="2022-09" db="EMBL/GenBank/DDBJ databases">
        <title>Intensive care unit water sources are persistently colonized with multi-drug resistant bacteria and are the site of extensive horizontal gene transfer of antibiotic resistance genes.</title>
        <authorList>
            <person name="Diorio-Toth L."/>
        </authorList>
    </citation>
    <scope>NUCLEOTIDE SEQUENCE</scope>
    <source>
        <strain evidence="3">GD04000</strain>
    </source>
</reference>
<organism evidence="3 4">
    <name type="scientific">Ectopseudomonas oleovorans</name>
    <name type="common">Pseudomonas oleovorans</name>
    <dbReference type="NCBI Taxonomy" id="301"/>
    <lineage>
        <taxon>Bacteria</taxon>
        <taxon>Pseudomonadati</taxon>
        <taxon>Pseudomonadota</taxon>
        <taxon>Gammaproteobacteria</taxon>
        <taxon>Pseudomonadales</taxon>
        <taxon>Pseudomonadaceae</taxon>
        <taxon>Ectopseudomonas</taxon>
    </lineage>
</organism>